<dbReference type="InterPro" id="IPR010930">
    <property type="entry name" value="Flg_bb/hook_C_dom"/>
</dbReference>
<keyword evidence="11" id="KW-0969">Cilium</keyword>
<evidence type="ECO:0000313" key="11">
    <source>
        <dbReference type="EMBL" id="SEQ92234.1"/>
    </source>
</evidence>
<keyword evidence="12" id="KW-1185">Reference proteome</keyword>
<reference evidence="12" key="1">
    <citation type="submission" date="2016-10" db="EMBL/GenBank/DDBJ databases">
        <authorList>
            <person name="Varghese N."/>
            <person name="Submissions S."/>
        </authorList>
    </citation>
    <scope>NUCLEOTIDE SEQUENCE [LARGE SCALE GENOMIC DNA]</scope>
    <source>
        <strain evidence="12">8N4</strain>
    </source>
</reference>
<dbReference type="GO" id="GO:0005576">
    <property type="term" value="C:extracellular region"/>
    <property type="evidence" value="ECO:0007669"/>
    <property type="project" value="UniProtKB-SubCell"/>
</dbReference>
<dbReference type="PANTHER" id="PTHR30033:SF1">
    <property type="entry name" value="FLAGELLAR HOOK-ASSOCIATED PROTEIN 1"/>
    <property type="match status" value="1"/>
</dbReference>
<dbReference type="OrthoDB" id="9802553at2"/>
<feature type="domain" description="Flagellar basal-body/hook protein C-terminal" evidence="9">
    <location>
        <begin position="397"/>
        <end position="441"/>
    </location>
</feature>
<evidence type="ECO:0000256" key="2">
    <source>
        <dbReference type="ARBA" id="ARBA00004613"/>
    </source>
</evidence>
<keyword evidence="6 7" id="KW-0975">Bacterial flagellum</keyword>
<feature type="coiled-coil region" evidence="8">
    <location>
        <begin position="157"/>
        <end position="184"/>
    </location>
</feature>
<keyword evidence="5 7" id="KW-0964">Secreted</keyword>
<comment type="similarity">
    <text evidence="3 7">Belongs to the flagella basal body rod proteins family.</text>
</comment>
<comment type="subcellular location">
    <subcellularLocation>
        <location evidence="1 7">Bacterial flagellum</location>
    </subcellularLocation>
    <subcellularLocation>
        <location evidence="2 7">Secreted</location>
    </subcellularLocation>
</comment>
<dbReference type="GO" id="GO:0005198">
    <property type="term" value="F:structural molecule activity"/>
    <property type="evidence" value="ECO:0007669"/>
    <property type="project" value="UniProtKB-UniRule"/>
</dbReference>
<name>A0A1H9JZJ4_9GAMM</name>
<dbReference type="SUPFAM" id="SSF64518">
    <property type="entry name" value="Phase 1 flagellin"/>
    <property type="match status" value="1"/>
</dbReference>
<evidence type="ECO:0000256" key="8">
    <source>
        <dbReference type="SAM" id="Coils"/>
    </source>
</evidence>
<protein>
    <recommendedName>
        <fullName evidence="4 7">Flagellar hook-associated protein 1</fullName>
        <shortName evidence="7">HAP1</shortName>
    </recommendedName>
</protein>
<accession>A0A1H9JZJ4</accession>
<evidence type="ECO:0000259" key="10">
    <source>
        <dbReference type="Pfam" id="PF22638"/>
    </source>
</evidence>
<evidence type="ECO:0000256" key="7">
    <source>
        <dbReference type="RuleBase" id="RU362065"/>
    </source>
</evidence>
<evidence type="ECO:0000256" key="4">
    <source>
        <dbReference type="ARBA" id="ARBA00016244"/>
    </source>
</evidence>
<dbReference type="Pfam" id="PF06429">
    <property type="entry name" value="Flg_bbr_C"/>
    <property type="match status" value="1"/>
</dbReference>
<sequence>MMNLFTIAAQGAQAAQNQLSVSAGNIANQQTAGYSRQQITQSASTVDSVGNGVRTSDPRRITDQTLNQALWRTQSSVGYYQSLNSWGTSLEKVISSSATQPSTLLTSFFNSVSALTSQPDSTAYRQQLISSATSLANGLSQTSQNLADQQTSIGQQQQSTIQQVNQLSSQIADLNQQIERLGTGAESNSLQDQRDQQVKTLSGLITVSVEKTDTGSYTLTTQGSTLVAGKQAAVISSSTDTQGNWQLQSRLGQASSTLSTAIGGQLGALYDYQQQVLSPLQTQVTGLMQSVSEQINSTLANGYDLQGEQGKALFTVSKDSAGVTRLATTTLTPAQLGLSLEQKTPANGDNLSALSGLQTTKDFKDQAAAITSHLALANSQSSNQLAVANAVTQQWQQQRDNLSAVNKDEEAVNLQTYLQSYQANMKVMSVGNQLFSELLTLFS</sequence>
<dbReference type="STRING" id="988801.SAMN05216522_108146"/>
<dbReference type="GO" id="GO:0044780">
    <property type="term" value="P:bacterial-type flagellum assembly"/>
    <property type="evidence" value="ECO:0007669"/>
    <property type="project" value="InterPro"/>
</dbReference>
<keyword evidence="11" id="KW-0966">Cell projection</keyword>
<evidence type="ECO:0000256" key="6">
    <source>
        <dbReference type="ARBA" id="ARBA00023143"/>
    </source>
</evidence>
<organism evidence="11 12">
    <name type="scientific">Rosenbergiella nectarea</name>
    <dbReference type="NCBI Taxonomy" id="988801"/>
    <lineage>
        <taxon>Bacteria</taxon>
        <taxon>Pseudomonadati</taxon>
        <taxon>Pseudomonadota</taxon>
        <taxon>Gammaproteobacteria</taxon>
        <taxon>Enterobacterales</taxon>
        <taxon>Erwiniaceae</taxon>
        <taxon>Rosenbergiella</taxon>
    </lineage>
</organism>
<evidence type="ECO:0000313" key="12">
    <source>
        <dbReference type="Proteomes" id="UP000242515"/>
    </source>
</evidence>
<dbReference type="AlphaFoldDB" id="A0A1H9JZJ4"/>
<keyword evidence="8" id="KW-0175">Coiled coil</keyword>
<dbReference type="NCBIfam" id="TIGR02492">
    <property type="entry name" value="flgK_ends"/>
    <property type="match status" value="1"/>
</dbReference>
<evidence type="ECO:0000256" key="1">
    <source>
        <dbReference type="ARBA" id="ARBA00004365"/>
    </source>
</evidence>
<dbReference type="GO" id="GO:0009424">
    <property type="term" value="C:bacterial-type flagellum hook"/>
    <property type="evidence" value="ECO:0007669"/>
    <property type="project" value="UniProtKB-UniRule"/>
</dbReference>
<gene>
    <name evidence="7" type="primary">flgK</name>
    <name evidence="11" type="ORF">SAMN05216522_108146</name>
</gene>
<dbReference type="InterPro" id="IPR002371">
    <property type="entry name" value="FlgK"/>
</dbReference>
<dbReference type="RefSeq" id="WP_092676774.1">
    <property type="nucleotide sequence ID" value="NZ_FOGC01000008.1"/>
</dbReference>
<dbReference type="PRINTS" id="PR01005">
    <property type="entry name" value="FLGHOOKAP1"/>
</dbReference>
<proteinExistence type="inferred from homology"/>
<dbReference type="Proteomes" id="UP000242515">
    <property type="component" value="Unassembled WGS sequence"/>
</dbReference>
<feature type="domain" description="Flagellar hook-associated protein FlgK helical" evidence="10">
    <location>
        <begin position="89"/>
        <end position="314"/>
    </location>
</feature>
<evidence type="ECO:0000256" key="3">
    <source>
        <dbReference type="ARBA" id="ARBA00009677"/>
    </source>
</evidence>
<evidence type="ECO:0000259" key="9">
    <source>
        <dbReference type="Pfam" id="PF06429"/>
    </source>
</evidence>
<dbReference type="Pfam" id="PF22638">
    <property type="entry name" value="FlgK_D1"/>
    <property type="match status" value="1"/>
</dbReference>
<dbReference type="InterPro" id="IPR053927">
    <property type="entry name" value="FlgK_helical"/>
</dbReference>
<dbReference type="EMBL" id="FOGC01000008">
    <property type="protein sequence ID" value="SEQ92234.1"/>
    <property type="molecule type" value="Genomic_DNA"/>
</dbReference>
<evidence type="ECO:0000256" key="5">
    <source>
        <dbReference type="ARBA" id="ARBA00022525"/>
    </source>
</evidence>
<dbReference type="PANTHER" id="PTHR30033">
    <property type="entry name" value="FLAGELLAR HOOK-ASSOCIATED PROTEIN 1"/>
    <property type="match status" value="1"/>
</dbReference>
<keyword evidence="11" id="KW-0282">Flagellum</keyword>